<dbReference type="Gene3D" id="3.40.50.1460">
    <property type="match status" value="1"/>
</dbReference>
<dbReference type="RefSeq" id="WP_186967633.1">
    <property type="nucleotide sequence ID" value="NZ_JACOOE010000006.1"/>
</dbReference>
<dbReference type="PANTHER" id="PTHR48104">
    <property type="entry name" value="METACASPASE-4"/>
    <property type="match status" value="1"/>
</dbReference>
<gene>
    <name evidence="2" type="ORF">H8S67_13490</name>
</gene>
<evidence type="ECO:0000313" key="2">
    <source>
        <dbReference type="EMBL" id="MBC5605681.1"/>
    </source>
</evidence>
<dbReference type="PANTHER" id="PTHR48104:SF30">
    <property type="entry name" value="METACASPASE-1"/>
    <property type="match status" value="1"/>
</dbReference>
<evidence type="ECO:0000313" key="3">
    <source>
        <dbReference type="Proteomes" id="UP000600600"/>
    </source>
</evidence>
<accession>A0ABR7CD01</accession>
<dbReference type="InterPro" id="IPR011600">
    <property type="entry name" value="Pept_C14_caspase"/>
</dbReference>
<keyword evidence="3" id="KW-1185">Reference proteome</keyword>
<dbReference type="Proteomes" id="UP000600600">
    <property type="component" value="Unassembled WGS sequence"/>
</dbReference>
<dbReference type="InterPro" id="IPR050452">
    <property type="entry name" value="Metacaspase"/>
</dbReference>
<reference evidence="2 3" key="1">
    <citation type="submission" date="2020-08" db="EMBL/GenBank/DDBJ databases">
        <title>Genome public.</title>
        <authorList>
            <person name="Liu C."/>
            <person name="Sun Q."/>
        </authorList>
    </citation>
    <scope>NUCLEOTIDE SEQUENCE [LARGE SCALE GENOMIC DNA]</scope>
    <source>
        <strain evidence="2 3">M27</strain>
    </source>
</reference>
<organism evidence="2 3">
    <name type="scientific">Bacteroides difficilis</name>
    <dbReference type="NCBI Taxonomy" id="2763021"/>
    <lineage>
        <taxon>Bacteria</taxon>
        <taxon>Pseudomonadati</taxon>
        <taxon>Bacteroidota</taxon>
        <taxon>Bacteroidia</taxon>
        <taxon>Bacteroidales</taxon>
        <taxon>Bacteroidaceae</taxon>
        <taxon>Bacteroides</taxon>
    </lineage>
</organism>
<dbReference type="Pfam" id="PF00656">
    <property type="entry name" value="Peptidase_C14"/>
    <property type="match status" value="1"/>
</dbReference>
<feature type="domain" description="Peptidase C14 caspase" evidence="1">
    <location>
        <begin position="27"/>
        <end position="310"/>
    </location>
</feature>
<proteinExistence type="predicted"/>
<evidence type="ECO:0000259" key="1">
    <source>
        <dbReference type="Pfam" id="PF00656"/>
    </source>
</evidence>
<protein>
    <submittedName>
        <fullName evidence="2">Caspase family protein</fullName>
    </submittedName>
</protein>
<comment type="caution">
    <text evidence="2">The sequence shown here is derived from an EMBL/GenBank/DDBJ whole genome shotgun (WGS) entry which is preliminary data.</text>
</comment>
<name>A0ABR7CD01_9BACE</name>
<sequence length="316" mass="36408">MNKLNYTKYFFIIIGYLISSNISAQTNRALIVTIANYPKNSGWENIHADNDKVYILEMLSLKKFLPAHIIQLSDTLATKANVTKALNRLCNEVQSGDVLFLHFSCHGQQMMDDNGDEEDGLDESLVMYDAGYKYIPQQYEGENHLRDDELGIWIHKLRRKAGEKGRITITLDACHSGTANRDETAYMKTYKEYVRGTTAIFAKEGYVPRPGKHQELSLRLKNEKGLATAAVFSACPAEFTNYEYYDRQRSMYVGKLTYSFCRQINKMKAQCTIKTFFSRLMGDMFSLLRDSSVRRFQYPYMECSDETAPFFIGLRK</sequence>
<dbReference type="EMBL" id="JACOOE010000006">
    <property type="protein sequence ID" value="MBC5605681.1"/>
    <property type="molecule type" value="Genomic_DNA"/>
</dbReference>